<dbReference type="InterPro" id="IPR001965">
    <property type="entry name" value="Znf_PHD"/>
</dbReference>
<dbReference type="InterPro" id="IPR042013">
    <property type="entry name" value="PHF7/G2E3_ePHD"/>
</dbReference>
<dbReference type="PROSITE" id="PS01359">
    <property type="entry name" value="ZF_PHD_1"/>
    <property type="match status" value="1"/>
</dbReference>
<dbReference type="AlphaFoldDB" id="A0A1B6ERI1"/>
<evidence type="ECO:0000259" key="13">
    <source>
        <dbReference type="PROSITE" id="PS51805"/>
    </source>
</evidence>
<proteinExistence type="predicted"/>
<dbReference type="InterPro" id="IPR059102">
    <property type="entry name" value="PHD_PHF7/G2E3-like"/>
</dbReference>
<dbReference type="CDD" id="cd15669">
    <property type="entry name" value="ePHD_PHF7_G2E3_like"/>
    <property type="match status" value="1"/>
</dbReference>
<evidence type="ECO:0000256" key="1">
    <source>
        <dbReference type="ARBA" id="ARBA00004123"/>
    </source>
</evidence>
<dbReference type="PROSITE" id="PS51805">
    <property type="entry name" value="EPHD"/>
    <property type="match status" value="1"/>
</dbReference>
<dbReference type="PROSITE" id="PS50016">
    <property type="entry name" value="ZF_PHD_2"/>
    <property type="match status" value="1"/>
</dbReference>
<feature type="domain" description="RING-type" evidence="12">
    <location>
        <begin position="231"/>
        <end position="280"/>
    </location>
</feature>
<organism evidence="14">
    <name type="scientific">Cuerna arida</name>
    <dbReference type="NCBI Taxonomy" id="1464854"/>
    <lineage>
        <taxon>Eukaryota</taxon>
        <taxon>Metazoa</taxon>
        <taxon>Ecdysozoa</taxon>
        <taxon>Arthropoda</taxon>
        <taxon>Hexapoda</taxon>
        <taxon>Insecta</taxon>
        <taxon>Pterygota</taxon>
        <taxon>Neoptera</taxon>
        <taxon>Paraneoptera</taxon>
        <taxon>Hemiptera</taxon>
        <taxon>Auchenorrhyncha</taxon>
        <taxon>Membracoidea</taxon>
        <taxon>Cicadellidae</taxon>
        <taxon>Cicadellinae</taxon>
        <taxon>Proconiini</taxon>
        <taxon>Cuerna</taxon>
    </lineage>
</organism>
<evidence type="ECO:0000256" key="7">
    <source>
        <dbReference type="ARBA" id="ARBA00022833"/>
    </source>
</evidence>
<evidence type="ECO:0000256" key="9">
    <source>
        <dbReference type="PROSITE-ProRule" id="PRU00175"/>
    </source>
</evidence>
<dbReference type="EMBL" id="GECZ01029174">
    <property type="protein sequence ID" value="JAS40595.1"/>
    <property type="molecule type" value="Transcribed_RNA"/>
</dbReference>
<evidence type="ECO:0000256" key="10">
    <source>
        <dbReference type="SAM" id="MobiDB-lite"/>
    </source>
</evidence>
<dbReference type="InterPro" id="IPR013083">
    <property type="entry name" value="Znf_RING/FYVE/PHD"/>
</dbReference>
<keyword evidence="4" id="KW-0479">Metal-binding</keyword>
<feature type="non-terminal residue" evidence="14">
    <location>
        <position position="599"/>
    </location>
</feature>
<keyword evidence="6" id="KW-0833">Ubl conjugation pathway</keyword>
<sequence length="599" mass="67556">MARHPCGICKVHVLDTDEAIQCDGQCSLWHHRECLGMTLDVYLKLSKGQEDWVCRKCKKITREIKQEVDPTDRRRHKEPDMGKTKVECKKLETLTGTQKCVFCHTQDIDELKYGPIYTHKNIITHYYCLLLSSNMGQNGRDCDGILGFLPNDIQKEVRRGMRLYCSFCREGGATLGCDISRCKVVFHLPCGMKHGTLHQFFGEFKSFCAKHRPVQRISEKILAESSKGAICGICYDKVIPRPIHETLWAPCCQKSAFFHRDCVQKLATSAGYFFKCPLCNNKDVFQQAMKEFGIYIPEHVYVCRDASWECVPQAYQDLLVRHDTCDSASCSCPHGRKTNIQGTRWELILCKYCGSQGIHIGCGRLKWKSPEFECDACCSSSNENDNRNNRNYNGNRHRLSGGRTANVHPSVSADRIVELQRSHVEERTTLREDEAFSDSSNDSSNVTISNRRTKVVSPAPLPKVKTPPPKKKINPETSGKKNVISSIEIEDSDDDNKPSCVSITIEDSDDDVELVSETKGNRCLKTKDGSTIEVVHMESTSVQKRPRVERDIQVMPEEIVELTIQMEGPPKKPKAVESPVMHQSSSSAAFNAPSTSFAS</sequence>
<evidence type="ECO:0000313" key="14">
    <source>
        <dbReference type="EMBL" id="JAS40595.1"/>
    </source>
</evidence>
<feature type="region of interest" description="Disordered" evidence="10">
    <location>
        <begin position="566"/>
        <end position="599"/>
    </location>
</feature>
<dbReference type="Pfam" id="PF00628">
    <property type="entry name" value="PHD"/>
    <property type="match status" value="1"/>
</dbReference>
<dbReference type="PANTHER" id="PTHR12420:SF42">
    <property type="entry name" value="G2_M PHASE-SPECIFIC E3 UBIQUITIN-PROTEIN LIGASE"/>
    <property type="match status" value="1"/>
</dbReference>
<evidence type="ECO:0000256" key="4">
    <source>
        <dbReference type="ARBA" id="ARBA00022723"/>
    </source>
</evidence>
<evidence type="ECO:0000256" key="3">
    <source>
        <dbReference type="ARBA" id="ARBA00022679"/>
    </source>
</evidence>
<feature type="region of interest" description="Disordered" evidence="10">
    <location>
        <begin position="387"/>
        <end position="411"/>
    </location>
</feature>
<dbReference type="Pfam" id="PF13771">
    <property type="entry name" value="zf-HC5HC2H"/>
    <property type="match status" value="1"/>
</dbReference>
<feature type="domain" description="PHD-type" evidence="13">
    <location>
        <begin position="97"/>
        <end position="212"/>
    </location>
</feature>
<feature type="domain" description="PHD-type" evidence="11">
    <location>
        <begin position="3"/>
        <end position="60"/>
    </location>
</feature>
<dbReference type="InterPro" id="IPR019786">
    <property type="entry name" value="Zinc_finger_PHD-type_CS"/>
</dbReference>
<evidence type="ECO:0000256" key="2">
    <source>
        <dbReference type="ARBA" id="ARBA00004906"/>
    </source>
</evidence>
<feature type="compositionally biased region" description="Polar residues" evidence="10">
    <location>
        <begin position="437"/>
        <end position="450"/>
    </location>
</feature>
<dbReference type="SMART" id="SM00249">
    <property type="entry name" value="PHD"/>
    <property type="match status" value="2"/>
</dbReference>
<evidence type="ECO:0000259" key="11">
    <source>
        <dbReference type="PROSITE" id="PS50016"/>
    </source>
</evidence>
<dbReference type="GO" id="GO:0005634">
    <property type="term" value="C:nucleus"/>
    <property type="evidence" value="ECO:0007669"/>
    <property type="project" value="TreeGrafter"/>
</dbReference>
<dbReference type="PROSITE" id="PS50089">
    <property type="entry name" value="ZF_RING_2"/>
    <property type="match status" value="1"/>
</dbReference>
<dbReference type="GO" id="GO:0008270">
    <property type="term" value="F:zinc ion binding"/>
    <property type="evidence" value="ECO:0007669"/>
    <property type="project" value="UniProtKB-KW"/>
</dbReference>
<dbReference type="Gene3D" id="3.30.40.10">
    <property type="entry name" value="Zinc/RING finger domain, C3HC4 (zinc finger)"/>
    <property type="match status" value="3"/>
</dbReference>
<name>A0A1B6ERI1_9HEMI</name>
<dbReference type="Pfam" id="PF26054">
    <property type="entry name" value="PHD_G2E3"/>
    <property type="match status" value="1"/>
</dbReference>
<keyword evidence="3" id="KW-0808">Transferase</keyword>
<protein>
    <recommendedName>
        <fullName evidence="15">PHD-type domain-containing protein</fullName>
    </recommendedName>
</protein>
<accession>A0A1B6ERI1</accession>
<dbReference type="PANTHER" id="PTHR12420">
    <property type="entry name" value="PHD FINGER PROTEIN"/>
    <property type="match status" value="1"/>
</dbReference>
<dbReference type="InterPro" id="IPR034732">
    <property type="entry name" value="EPHD"/>
</dbReference>
<comment type="pathway">
    <text evidence="2">Protein modification; protein ubiquitination.</text>
</comment>
<comment type="subcellular location">
    <subcellularLocation>
        <location evidence="1">Nucleus</location>
    </subcellularLocation>
</comment>
<dbReference type="InterPro" id="IPR019787">
    <property type="entry name" value="Znf_PHD-finger"/>
</dbReference>
<evidence type="ECO:0000256" key="5">
    <source>
        <dbReference type="ARBA" id="ARBA00022771"/>
    </source>
</evidence>
<evidence type="ECO:0000256" key="6">
    <source>
        <dbReference type="ARBA" id="ARBA00022786"/>
    </source>
</evidence>
<keyword evidence="5 9" id="KW-0863">Zinc-finger</keyword>
<evidence type="ECO:0008006" key="15">
    <source>
        <dbReference type="Google" id="ProtNLM"/>
    </source>
</evidence>
<feature type="compositionally biased region" description="Polar residues" evidence="10">
    <location>
        <begin position="581"/>
        <end position="599"/>
    </location>
</feature>
<dbReference type="InterPro" id="IPR011011">
    <property type="entry name" value="Znf_FYVE_PHD"/>
</dbReference>
<feature type="region of interest" description="Disordered" evidence="10">
    <location>
        <begin position="427"/>
        <end position="498"/>
    </location>
</feature>
<reference evidence="14" key="1">
    <citation type="submission" date="2015-11" db="EMBL/GenBank/DDBJ databases">
        <title>De novo transcriptome assembly of four potential Pierce s Disease insect vectors from Arizona vineyards.</title>
        <authorList>
            <person name="Tassone E.E."/>
        </authorList>
    </citation>
    <scope>NUCLEOTIDE SEQUENCE</scope>
</reference>
<evidence type="ECO:0000259" key="12">
    <source>
        <dbReference type="PROSITE" id="PS50089"/>
    </source>
</evidence>
<keyword evidence="8" id="KW-0539">Nucleus</keyword>
<keyword evidence="7" id="KW-0862">Zinc</keyword>
<evidence type="ECO:0000256" key="8">
    <source>
        <dbReference type="ARBA" id="ARBA00023242"/>
    </source>
</evidence>
<dbReference type="InterPro" id="IPR051188">
    <property type="entry name" value="PHD-type_Zinc_Finger"/>
</dbReference>
<dbReference type="SUPFAM" id="SSF57903">
    <property type="entry name" value="FYVE/PHD zinc finger"/>
    <property type="match status" value="2"/>
</dbReference>
<gene>
    <name evidence="14" type="ORF">g.29089</name>
</gene>
<dbReference type="InterPro" id="IPR001841">
    <property type="entry name" value="Znf_RING"/>
</dbReference>